<evidence type="ECO:0000313" key="2">
    <source>
        <dbReference type="Proteomes" id="UP000502831"/>
    </source>
</evidence>
<dbReference type="Proteomes" id="UP000502831">
    <property type="component" value="Chromosome"/>
</dbReference>
<reference evidence="1 2" key="1">
    <citation type="journal article" date="2017" name="Environ. Sci. Technol.">
        <title>Organohalide Respiration with Chlorinated Ethenes under Low pH Conditions.</title>
        <authorList>
            <person name="Yang Y."/>
            <person name="Capiro N.L."/>
            <person name="Marcet T.F."/>
            <person name="Yan J."/>
            <person name="Pennell K.D."/>
            <person name="Loffler F.E."/>
        </authorList>
    </citation>
    <scope>NUCLEOTIDE SEQUENCE [LARGE SCALE GENOMIC DNA]</scope>
    <source>
        <strain evidence="1 2">ACSDCE</strain>
    </source>
</reference>
<name>A0A6G9VRD5_9BACT</name>
<dbReference type="AlphaFoldDB" id="A0A6G9VRD5"/>
<proteinExistence type="predicted"/>
<organism evidence="1 2">
    <name type="scientific">Sulfurospirillum diekertiae</name>
    <dbReference type="NCBI Taxonomy" id="1854492"/>
    <lineage>
        <taxon>Bacteria</taxon>
        <taxon>Pseudomonadati</taxon>
        <taxon>Campylobacterota</taxon>
        <taxon>Epsilonproteobacteria</taxon>
        <taxon>Campylobacterales</taxon>
        <taxon>Sulfurospirillaceae</taxon>
        <taxon>Sulfurospirillum</taxon>
    </lineage>
</organism>
<dbReference type="EMBL" id="CP039734">
    <property type="protein sequence ID" value="QIR75714.1"/>
    <property type="molecule type" value="Genomic_DNA"/>
</dbReference>
<accession>A0A6G9VRD5</accession>
<evidence type="ECO:0000313" key="1">
    <source>
        <dbReference type="EMBL" id="QIR75714.1"/>
    </source>
</evidence>
<gene>
    <name evidence="1" type="ORF">FA584_05615</name>
</gene>
<sequence>MSINEIKSEKYINHSIFRELEYYITYYDRLSFSILQWLNMGVRGGIFNYESYLLSSVKGTIESIKTLLINGRLNDACSLTRKYYDSVIINIYSDLYLDDHFSIENMVVQQINNWLHGKEKLPTNKVMYNYLYNHKKLQSINKILDTEHYSYLRQRLNDHTHYNFFQYMMFNDNEIYNPKRIETLDQISNDIRDIFVKHFIWLFTIKDHYMMASDYRDYLDCGETPPEGSQYNVANFVQEIFDNIIKIHRADLAIELKNSTCMNLV</sequence>
<dbReference type="RefSeq" id="WP_167749641.1">
    <property type="nucleotide sequence ID" value="NZ_CP039734.2"/>
</dbReference>
<protein>
    <submittedName>
        <fullName evidence="1">Uncharacterized protein</fullName>
    </submittedName>
</protein>